<organism evidence="2 3">
    <name type="scientific">Halalkalibacter suaedae</name>
    <dbReference type="NCBI Taxonomy" id="2822140"/>
    <lineage>
        <taxon>Bacteria</taxon>
        <taxon>Bacillati</taxon>
        <taxon>Bacillota</taxon>
        <taxon>Bacilli</taxon>
        <taxon>Bacillales</taxon>
        <taxon>Bacillaceae</taxon>
        <taxon>Halalkalibacter</taxon>
    </lineage>
</organism>
<dbReference type="GO" id="GO:0000225">
    <property type="term" value="F:N-acetylglucosaminylphosphatidylinositol deacetylase activity"/>
    <property type="evidence" value="ECO:0007669"/>
    <property type="project" value="TreeGrafter"/>
</dbReference>
<dbReference type="PANTHER" id="PTHR12993">
    <property type="entry name" value="N-ACETYLGLUCOSAMINYL-PHOSPHATIDYLINOSITOL DE-N-ACETYLASE-RELATED"/>
    <property type="match status" value="1"/>
</dbReference>
<dbReference type="EMBL" id="JAGKSQ010000001">
    <property type="protein sequence ID" value="MBP3950073.1"/>
    <property type="molecule type" value="Genomic_DNA"/>
</dbReference>
<dbReference type="Pfam" id="PF02585">
    <property type="entry name" value="PIG-L"/>
    <property type="match status" value="1"/>
</dbReference>
<dbReference type="PANTHER" id="PTHR12993:SF11">
    <property type="entry name" value="N-ACETYLGLUCOSAMINYL-PHOSPHATIDYLINOSITOL DE-N-ACETYLASE"/>
    <property type="match status" value="1"/>
</dbReference>
<dbReference type="PROSITE" id="PS51257">
    <property type="entry name" value="PROKAR_LIPOPROTEIN"/>
    <property type="match status" value="1"/>
</dbReference>
<dbReference type="RefSeq" id="WP_210595687.1">
    <property type="nucleotide sequence ID" value="NZ_JAGKSQ010000001.1"/>
</dbReference>
<dbReference type="InterPro" id="IPR024078">
    <property type="entry name" value="LmbE-like_dom_sf"/>
</dbReference>
<accession>A0A940WTT0</accession>
<evidence type="ECO:0000313" key="2">
    <source>
        <dbReference type="EMBL" id="MBP3950073.1"/>
    </source>
</evidence>
<protein>
    <submittedName>
        <fullName evidence="2">PIG-L family deacetylase</fullName>
    </submittedName>
</protein>
<proteinExistence type="predicted"/>
<dbReference type="SUPFAM" id="SSF102588">
    <property type="entry name" value="LmbE-like"/>
    <property type="match status" value="1"/>
</dbReference>
<dbReference type="Gene3D" id="3.40.50.10320">
    <property type="entry name" value="LmbE-like"/>
    <property type="match status" value="1"/>
</dbReference>
<comment type="cofactor">
    <cofactor evidence="1">
        <name>Zn(2+)</name>
        <dbReference type="ChEBI" id="CHEBI:29105"/>
    </cofactor>
</comment>
<name>A0A940WTT0_9BACI</name>
<dbReference type="AlphaFoldDB" id="A0A940WTT0"/>
<evidence type="ECO:0000256" key="1">
    <source>
        <dbReference type="ARBA" id="ARBA00001947"/>
    </source>
</evidence>
<sequence>MKQKFYFFLLLLFILTGCTNQHEHSIYYIPHPDDDILSFGPAILDDLKSNREVSIVLLTQGRASNAITLVNKQLEQEGSPPISVDQFGEARVNEFRKSMHVLGLTDEQLHILDLPDGGLEVDAVVDVIKQFNKDSIVQLHHAFTELDPHPDHAATGLALKQFQHSTKDTLARFYIPIQEQGNIDSSKSNSIKDNETKGIYQKALDAYGVWEPENNLYSIGHLSVPTYFQQASERMTSTWNE</sequence>
<dbReference type="Proteomes" id="UP000678228">
    <property type="component" value="Unassembled WGS sequence"/>
</dbReference>
<evidence type="ECO:0000313" key="3">
    <source>
        <dbReference type="Proteomes" id="UP000678228"/>
    </source>
</evidence>
<gene>
    <name evidence="2" type="ORF">J7W16_02935</name>
</gene>
<dbReference type="InterPro" id="IPR003737">
    <property type="entry name" value="GlcNAc_PI_deacetylase-related"/>
</dbReference>
<keyword evidence="3" id="KW-1185">Reference proteome</keyword>
<comment type="caution">
    <text evidence="2">The sequence shown here is derived from an EMBL/GenBank/DDBJ whole genome shotgun (WGS) entry which is preliminary data.</text>
</comment>
<reference evidence="2" key="1">
    <citation type="submission" date="2021-03" db="EMBL/GenBank/DDBJ databases">
        <title>Bacillus suaedae sp. nov., isolated from Suaeda aralocaspica.</title>
        <authorList>
            <person name="Lei R.F.R."/>
        </authorList>
    </citation>
    <scope>NUCLEOTIDE SEQUENCE</scope>
    <source>
        <strain evidence="2">YZJH907-2</strain>
    </source>
</reference>